<dbReference type="EMBL" id="CABFOC020000051">
    <property type="protein sequence ID" value="CAH0054736.1"/>
    <property type="molecule type" value="Genomic_DNA"/>
</dbReference>
<keyword evidence="3" id="KW-1185">Reference proteome</keyword>
<feature type="domain" description="N-acetyltransferase" evidence="1">
    <location>
        <begin position="33"/>
        <end position="190"/>
    </location>
</feature>
<dbReference type="CDD" id="cd04301">
    <property type="entry name" value="NAT_SF"/>
    <property type="match status" value="1"/>
</dbReference>
<gene>
    <name evidence="2" type="ORF">CSOL1703_00016810</name>
</gene>
<reference evidence="2" key="1">
    <citation type="submission" date="2021-10" db="EMBL/GenBank/DDBJ databases">
        <authorList>
            <person name="Piombo E."/>
        </authorList>
    </citation>
    <scope>NUCLEOTIDE SEQUENCE</scope>
</reference>
<dbReference type="Proteomes" id="UP000775872">
    <property type="component" value="Unassembled WGS sequence"/>
</dbReference>
<dbReference type="PROSITE" id="PS51186">
    <property type="entry name" value="GNAT"/>
    <property type="match status" value="1"/>
</dbReference>
<dbReference type="SUPFAM" id="SSF55729">
    <property type="entry name" value="Acyl-CoA N-acyltransferases (Nat)"/>
    <property type="match status" value="1"/>
</dbReference>
<evidence type="ECO:0000313" key="2">
    <source>
        <dbReference type="EMBL" id="CAH0054736.1"/>
    </source>
</evidence>
<organism evidence="2 3">
    <name type="scientific">Clonostachys solani</name>
    <dbReference type="NCBI Taxonomy" id="160281"/>
    <lineage>
        <taxon>Eukaryota</taxon>
        <taxon>Fungi</taxon>
        <taxon>Dikarya</taxon>
        <taxon>Ascomycota</taxon>
        <taxon>Pezizomycotina</taxon>
        <taxon>Sordariomycetes</taxon>
        <taxon>Hypocreomycetidae</taxon>
        <taxon>Hypocreales</taxon>
        <taxon>Bionectriaceae</taxon>
        <taxon>Clonostachys</taxon>
    </lineage>
</organism>
<dbReference type="Gene3D" id="3.40.630.30">
    <property type="match status" value="1"/>
</dbReference>
<evidence type="ECO:0000313" key="3">
    <source>
        <dbReference type="Proteomes" id="UP000775872"/>
    </source>
</evidence>
<dbReference type="InterPro" id="IPR000182">
    <property type="entry name" value="GNAT_dom"/>
</dbReference>
<evidence type="ECO:0000259" key="1">
    <source>
        <dbReference type="PROSITE" id="PS51186"/>
    </source>
</evidence>
<proteinExistence type="predicted"/>
<protein>
    <recommendedName>
        <fullName evidence="1">N-acetyltransferase domain-containing protein</fullName>
    </recommendedName>
</protein>
<dbReference type="InterPro" id="IPR016181">
    <property type="entry name" value="Acyl_CoA_acyltransferase"/>
</dbReference>
<accession>A0A9N9ZFW8</accession>
<dbReference type="AlphaFoldDB" id="A0A9N9ZFW8"/>
<dbReference type="OrthoDB" id="5689at2759"/>
<sequence>MPRCHKAQVAKTHSVDLTLQKTHNASPRHPVTLTFRKALPADVPSILKLVRSAYRGEADLVADERIDEAGILAKISAPGGVILMAHDDAGALASCCELLKRDDGLAYFGLFAVDPLRQAGGIGRQVLARAEEHAREVFGVKRLEMWVIWTREELIEWYVRRGYTRTEETAPFPYKELVNGEALRDDLHFRVLVKDL</sequence>
<comment type="caution">
    <text evidence="2">The sequence shown here is derived from an EMBL/GenBank/DDBJ whole genome shotgun (WGS) entry which is preliminary data.</text>
</comment>
<dbReference type="GO" id="GO:0016747">
    <property type="term" value="F:acyltransferase activity, transferring groups other than amino-acyl groups"/>
    <property type="evidence" value="ECO:0007669"/>
    <property type="project" value="InterPro"/>
</dbReference>
<dbReference type="Pfam" id="PF00583">
    <property type="entry name" value="Acetyltransf_1"/>
    <property type="match status" value="1"/>
</dbReference>
<name>A0A9N9ZFW8_9HYPO</name>